<dbReference type="Pfam" id="PF13921">
    <property type="entry name" value="Myb_DNA-bind_6"/>
    <property type="match status" value="1"/>
</dbReference>
<dbReference type="Proteomes" id="UP000247978">
    <property type="component" value="Unassembled WGS sequence"/>
</dbReference>
<keyword evidence="3" id="KW-1185">Reference proteome</keyword>
<gene>
    <name evidence="2" type="ORF">DFR56_1039</name>
</gene>
<evidence type="ECO:0000313" key="3">
    <source>
        <dbReference type="Proteomes" id="UP000247978"/>
    </source>
</evidence>
<proteinExistence type="predicted"/>
<sequence length="156" mass="18315">MSRPRQDAWTKDEDVLLAEIVLKYIRNGRTQLEAFKQAGEALSRTAAACGFRWNATIRKKHTEAINMAKNNRKQSLIEKVSTINKEEHDTIESAISMLEKVKEHVARNQSGKNEELEKLLQHLQAENSRLENEIKRYQDAWTEMKNIWDWIEKNEH</sequence>
<organism evidence="2 3">
    <name type="scientific">Pseudogracilibacillus auburnensis</name>
    <dbReference type="NCBI Taxonomy" id="1494959"/>
    <lineage>
        <taxon>Bacteria</taxon>
        <taxon>Bacillati</taxon>
        <taxon>Bacillota</taxon>
        <taxon>Bacilli</taxon>
        <taxon>Bacillales</taxon>
        <taxon>Bacillaceae</taxon>
        <taxon>Pseudogracilibacillus</taxon>
    </lineage>
</organism>
<dbReference type="PANTHER" id="PTHR41302">
    <property type="entry name" value="PRESPORE-SPECIFIC TRANSCRIPTIONAL REGULATOR RSFA-RELATED"/>
    <property type="match status" value="1"/>
</dbReference>
<dbReference type="NCBIfam" id="TIGR02894">
    <property type="entry name" value="DNA_bind_RsfA"/>
    <property type="match status" value="1"/>
</dbReference>
<evidence type="ECO:0000256" key="1">
    <source>
        <dbReference type="SAM" id="Coils"/>
    </source>
</evidence>
<feature type="coiled-coil region" evidence="1">
    <location>
        <begin position="106"/>
        <end position="147"/>
    </location>
</feature>
<dbReference type="AlphaFoldDB" id="A0A2V3W8C1"/>
<dbReference type="RefSeq" id="WP_110394350.1">
    <property type="nucleotide sequence ID" value="NZ_JADIJL010000013.1"/>
</dbReference>
<dbReference type="EMBL" id="QJJQ01000003">
    <property type="protein sequence ID" value="PXW88505.1"/>
    <property type="molecule type" value="Genomic_DNA"/>
</dbReference>
<protein>
    <submittedName>
        <fullName evidence="2">RsfA family transcription factor</fullName>
    </submittedName>
</protein>
<keyword evidence="1" id="KW-0175">Coiled coil</keyword>
<name>A0A2V3W8C1_9BACI</name>
<dbReference type="PANTHER" id="PTHR41302:SF2">
    <property type="entry name" value="PRESPORE SPECIFIC TRANSCRIPTIONAL ACTIVATOR RSFA"/>
    <property type="match status" value="1"/>
</dbReference>
<dbReference type="OrthoDB" id="2845592at2"/>
<dbReference type="InterPro" id="IPR014243">
    <property type="entry name" value="RsfA-like"/>
</dbReference>
<accession>A0A2V3W8C1</accession>
<reference evidence="2 3" key="1">
    <citation type="submission" date="2018-05" db="EMBL/GenBank/DDBJ databases">
        <title>Genomic Encyclopedia of Type Strains, Phase IV (KMG-IV): sequencing the most valuable type-strain genomes for metagenomic binning, comparative biology and taxonomic classification.</title>
        <authorList>
            <person name="Goeker M."/>
        </authorList>
    </citation>
    <scope>NUCLEOTIDE SEQUENCE [LARGE SCALE GENOMIC DNA]</scope>
    <source>
        <strain evidence="2 3">DSM 28556</strain>
    </source>
</reference>
<comment type="caution">
    <text evidence="2">The sequence shown here is derived from an EMBL/GenBank/DDBJ whole genome shotgun (WGS) entry which is preliminary data.</text>
</comment>
<evidence type="ECO:0000313" key="2">
    <source>
        <dbReference type="EMBL" id="PXW88505.1"/>
    </source>
</evidence>